<dbReference type="SUPFAM" id="SSF54373">
    <property type="entry name" value="FAD-linked reductases, C-terminal domain"/>
    <property type="match status" value="1"/>
</dbReference>
<dbReference type="InterPro" id="IPR036188">
    <property type="entry name" value="FAD/NAD-bd_sf"/>
</dbReference>
<dbReference type="Gene3D" id="3.50.50.60">
    <property type="entry name" value="FAD/NAD(P)-binding domain"/>
    <property type="match status" value="1"/>
</dbReference>
<dbReference type="GO" id="GO:0050660">
    <property type="term" value="F:flavin adenine dinucleotide binding"/>
    <property type="evidence" value="ECO:0007669"/>
    <property type="project" value="InterPro"/>
</dbReference>
<keyword evidence="4" id="KW-0472">Membrane</keyword>
<dbReference type="AlphaFoldDB" id="A0A9P4V5N1"/>
<reference evidence="6" key="1">
    <citation type="journal article" date="2020" name="Stud. Mycol.">
        <title>101 Dothideomycetes genomes: a test case for predicting lifestyles and emergence of pathogens.</title>
        <authorList>
            <person name="Haridas S."/>
            <person name="Albert R."/>
            <person name="Binder M."/>
            <person name="Bloem J."/>
            <person name="Labutti K."/>
            <person name="Salamov A."/>
            <person name="Andreopoulos B."/>
            <person name="Baker S."/>
            <person name="Barry K."/>
            <person name="Bills G."/>
            <person name="Bluhm B."/>
            <person name="Cannon C."/>
            <person name="Castanera R."/>
            <person name="Culley D."/>
            <person name="Daum C."/>
            <person name="Ezra D."/>
            <person name="Gonzalez J."/>
            <person name="Henrissat B."/>
            <person name="Kuo A."/>
            <person name="Liang C."/>
            <person name="Lipzen A."/>
            <person name="Lutzoni F."/>
            <person name="Magnuson J."/>
            <person name="Mondo S."/>
            <person name="Nolan M."/>
            <person name="Ohm R."/>
            <person name="Pangilinan J."/>
            <person name="Park H.-J."/>
            <person name="Ramirez L."/>
            <person name="Alfaro M."/>
            <person name="Sun H."/>
            <person name="Tritt A."/>
            <person name="Yoshinaga Y."/>
            <person name="Zwiers L.-H."/>
            <person name="Turgeon B."/>
            <person name="Goodwin S."/>
            <person name="Spatafora J."/>
            <person name="Crous P."/>
            <person name="Grigoriev I."/>
        </authorList>
    </citation>
    <scope>NUCLEOTIDE SEQUENCE</scope>
    <source>
        <strain evidence="6">CBS 125425</strain>
    </source>
</reference>
<name>A0A9P4V5N1_9PLEO</name>
<dbReference type="InterPro" id="IPR012132">
    <property type="entry name" value="GMC_OxRdtase"/>
</dbReference>
<dbReference type="InterPro" id="IPR000172">
    <property type="entry name" value="GMC_OxRdtase_N"/>
</dbReference>
<feature type="transmembrane region" description="Helical" evidence="4">
    <location>
        <begin position="243"/>
        <end position="265"/>
    </location>
</feature>
<dbReference type="Pfam" id="PF00732">
    <property type="entry name" value="GMC_oxred_N"/>
    <property type="match status" value="1"/>
</dbReference>
<dbReference type="InterPro" id="IPR049326">
    <property type="entry name" value="Rhodopsin_dom_fungi"/>
</dbReference>
<dbReference type="InterPro" id="IPR007867">
    <property type="entry name" value="GMC_OxRtase_C"/>
</dbReference>
<feature type="domain" description="Glucose-methanol-choline oxidoreductase N-terminal" evidence="5">
    <location>
        <begin position="558"/>
        <end position="581"/>
    </location>
</feature>
<proteinExistence type="inferred from homology"/>
<gene>
    <name evidence="6" type="ORF">EJ04DRAFT_427641</name>
</gene>
<evidence type="ECO:0000256" key="1">
    <source>
        <dbReference type="ARBA" id="ARBA00010790"/>
    </source>
</evidence>
<protein>
    <submittedName>
        <fullName evidence="6">FAD/NAD(P)-binding domain-containing protein</fullName>
    </submittedName>
</protein>
<evidence type="ECO:0000313" key="7">
    <source>
        <dbReference type="Proteomes" id="UP000799444"/>
    </source>
</evidence>
<evidence type="ECO:0000256" key="4">
    <source>
        <dbReference type="SAM" id="Phobius"/>
    </source>
</evidence>
<feature type="transmembrane region" description="Helical" evidence="4">
    <location>
        <begin position="97"/>
        <end position="116"/>
    </location>
</feature>
<evidence type="ECO:0000256" key="3">
    <source>
        <dbReference type="SAM" id="MobiDB-lite"/>
    </source>
</evidence>
<accession>A0A9P4V5N1</accession>
<feature type="region of interest" description="Disordered" evidence="3">
    <location>
        <begin position="284"/>
        <end position="318"/>
    </location>
</feature>
<comment type="caution">
    <text evidence="6">The sequence shown here is derived from an EMBL/GenBank/DDBJ whole genome shotgun (WGS) entry which is preliminary data.</text>
</comment>
<dbReference type="Proteomes" id="UP000799444">
    <property type="component" value="Unassembled WGS sequence"/>
</dbReference>
<keyword evidence="4" id="KW-0812">Transmembrane</keyword>
<dbReference type="EMBL" id="ML996106">
    <property type="protein sequence ID" value="KAF2738929.1"/>
    <property type="molecule type" value="Genomic_DNA"/>
</dbReference>
<dbReference type="Gene3D" id="3.30.560.10">
    <property type="entry name" value="Glucose Oxidase, domain 3"/>
    <property type="match status" value="1"/>
</dbReference>
<evidence type="ECO:0000313" key="6">
    <source>
        <dbReference type="EMBL" id="KAF2738929.1"/>
    </source>
</evidence>
<keyword evidence="2" id="KW-0285">Flavoprotein</keyword>
<organism evidence="6 7">
    <name type="scientific">Polyplosphaeria fusca</name>
    <dbReference type="NCBI Taxonomy" id="682080"/>
    <lineage>
        <taxon>Eukaryota</taxon>
        <taxon>Fungi</taxon>
        <taxon>Dikarya</taxon>
        <taxon>Ascomycota</taxon>
        <taxon>Pezizomycotina</taxon>
        <taxon>Dothideomycetes</taxon>
        <taxon>Pleosporomycetidae</taxon>
        <taxon>Pleosporales</taxon>
        <taxon>Tetraplosphaeriaceae</taxon>
        <taxon>Polyplosphaeria</taxon>
    </lineage>
</organism>
<sequence>MPYDGRGGHWNRVVLAVEIPLVLLAISTVALRVYSRLTIKRRLAVDDILIICGCACALARTVISCMSADDGFGYDARGRPDRPGEVTYYQHIFERRIAYIFAVSFTRFSVLAYYLRIFPPGLITLRRWCWVLLALALAQFTEVLTVLLVSCRDIGKLWTGHWQDFAGSMCFTSASYSYSAAIGDSVLDSMIFALPIPYVWRLSRVKTSQRIGLVVIFALGFIVCVVALLQIPFIRRRETKPTYFGGAINMLIAIQISLAIVAASLPDLRALLARSFPHFSPLHHRSLNNNPRSGTRDVEEATAENEEERSRRRSNLRKPDWMRSSIPASLLSTTITRDDASMNMPQSRPPMVCRNPSVIFPWATKTETVSTLGIENIQFLDGQPGRRPSLAPGQQAPIAAIRRPSLAEVLNCSAALTPPVPGIALPAPACTSAANSLIPNTTLVQRPANAKRRRSNIHNPKLNKASAGWRATTQPAGLPGSALLIGGTAGCLLAHRLSHAQSRPSVLLVEAGTKPEGDFLLEPFHRYTPAFLRPDLNWGYESVPQKALNGRSIAYARGKGLGGSSIMNFSVYLYGSKEDYDRWAELVGDDTWKWEHTKETFKRIENFDVSGAKEYAHVASPDPAQHGHDGTVKVGLPAKLEKGTLSALDAIHKNGEALNLDFNSGDPMGFGVFPATYSESGRTTSANAHLTNPPANLTIWTGAAVHRLKLEGAKVVGIEAADGRKAKSRKEVILCGGTIDTPKILLLNGIGPASELEAFGIPVVKDLPGVGKQLRDHLMTFLVVEVDATHNDKYALESNQNMILEAAALWNKDKTGPFSLHHSNLWGAFLKLPGIEDSPEFKSLDQDVQDFLRRDTVPHCELAGNALLFPPGTTLPEGSGYLSMVAFLMNPQSTGSITLRSANPEDSPVIDLGFMEHAYDKRAMRETVRLVWQKVFENPDIKKDIKKPIYGPESLSDEDIDTFNKDAVSTVWHANGSVVMGKKDNAMACVDANFRVYGIEGLRVADVSVCPVTTNNHTQSTAYLVGQKAADKLIAEYGL</sequence>
<dbReference type="PANTHER" id="PTHR11552:SF134">
    <property type="entry name" value="GLUCOSE-METHANOL-CHOLINE OXIDOREDUCTASE N-TERMINAL DOMAIN-CONTAINING PROTEIN"/>
    <property type="match status" value="1"/>
</dbReference>
<evidence type="ECO:0000259" key="5">
    <source>
        <dbReference type="PROSITE" id="PS00623"/>
    </source>
</evidence>
<keyword evidence="2" id="KW-0274">FAD</keyword>
<dbReference type="GO" id="GO:0016614">
    <property type="term" value="F:oxidoreductase activity, acting on CH-OH group of donors"/>
    <property type="evidence" value="ECO:0007669"/>
    <property type="project" value="InterPro"/>
</dbReference>
<evidence type="ECO:0000256" key="2">
    <source>
        <dbReference type="RuleBase" id="RU003968"/>
    </source>
</evidence>
<dbReference type="Pfam" id="PF20684">
    <property type="entry name" value="Fung_rhodopsin"/>
    <property type="match status" value="1"/>
</dbReference>
<comment type="similarity">
    <text evidence="1 2">Belongs to the GMC oxidoreductase family.</text>
</comment>
<dbReference type="PANTHER" id="PTHR11552">
    <property type="entry name" value="GLUCOSE-METHANOL-CHOLINE GMC OXIDOREDUCTASE"/>
    <property type="match status" value="1"/>
</dbReference>
<keyword evidence="4" id="KW-1133">Transmembrane helix</keyword>
<feature type="transmembrane region" description="Helical" evidence="4">
    <location>
        <begin position="128"/>
        <end position="149"/>
    </location>
</feature>
<feature type="transmembrane region" description="Helical" evidence="4">
    <location>
        <begin position="211"/>
        <end position="231"/>
    </location>
</feature>
<dbReference type="Pfam" id="PF05199">
    <property type="entry name" value="GMC_oxred_C"/>
    <property type="match status" value="1"/>
</dbReference>
<dbReference type="SUPFAM" id="SSF51905">
    <property type="entry name" value="FAD/NAD(P)-binding domain"/>
    <property type="match status" value="1"/>
</dbReference>
<dbReference type="PROSITE" id="PS00623">
    <property type="entry name" value="GMC_OXRED_1"/>
    <property type="match status" value="1"/>
</dbReference>
<feature type="transmembrane region" description="Helical" evidence="4">
    <location>
        <begin position="12"/>
        <end position="31"/>
    </location>
</feature>
<dbReference type="OrthoDB" id="269227at2759"/>
<feature type="transmembrane region" description="Helical" evidence="4">
    <location>
        <begin position="178"/>
        <end position="199"/>
    </location>
</feature>
<keyword evidence="7" id="KW-1185">Reference proteome</keyword>